<accession>I8V5R3</accession>
<dbReference type="EMBL" id="AGXF01000006">
    <property type="protein sequence ID" value="EIY21770.1"/>
    <property type="molecule type" value="Genomic_DNA"/>
</dbReference>
<dbReference type="PATRIC" id="fig|997873.3.peg.1581"/>
<dbReference type="OrthoDB" id="9816564at2"/>
<gene>
    <name evidence="3" type="ORF">HMPREF1061_01501</name>
</gene>
<dbReference type="Pfam" id="PF00534">
    <property type="entry name" value="Glycos_transf_1"/>
    <property type="match status" value="1"/>
</dbReference>
<dbReference type="PANTHER" id="PTHR46401">
    <property type="entry name" value="GLYCOSYLTRANSFERASE WBBK-RELATED"/>
    <property type="match status" value="1"/>
</dbReference>
<dbReference type="HOGENOM" id="CLU_009583_42_0_10"/>
<dbReference type="AlphaFoldDB" id="I8V5R3"/>
<organism evidence="3 4">
    <name type="scientific">Bacteroides caccae CL03T12C61</name>
    <dbReference type="NCBI Taxonomy" id="997873"/>
    <lineage>
        <taxon>Bacteria</taxon>
        <taxon>Pseudomonadati</taxon>
        <taxon>Bacteroidota</taxon>
        <taxon>Bacteroidia</taxon>
        <taxon>Bacteroidales</taxon>
        <taxon>Bacteroidaceae</taxon>
        <taxon>Bacteroides</taxon>
    </lineage>
</organism>
<keyword evidence="1" id="KW-0808">Transferase</keyword>
<protein>
    <recommendedName>
        <fullName evidence="2">Glycosyl transferase family 1 domain-containing protein</fullName>
    </recommendedName>
</protein>
<dbReference type="Proteomes" id="UP000002965">
    <property type="component" value="Unassembled WGS sequence"/>
</dbReference>
<dbReference type="Gene3D" id="3.40.50.2000">
    <property type="entry name" value="Glycogen Phosphorylase B"/>
    <property type="match status" value="2"/>
</dbReference>
<dbReference type="PANTHER" id="PTHR46401:SF2">
    <property type="entry name" value="GLYCOSYLTRANSFERASE WBBK-RELATED"/>
    <property type="match status" value="1"/>
</dbReference>
<reference evidence="3 4" key="1">
    <citation type="submission" date="2012-02" db="EMBL/GenBank/DDBJ databases">
        <title>The Genome Sequence of Bacteroides caccae CL03T12C61.</title>
        <authorList>
            <consortium name="The Broad Institute Genome Sequencing Platform"/>
            <person name="Earl A."/>
            <person name="Ward D."/>
            <person name="Feldgarden M."/>
            <person name="Gevers D."/>
            <person name="Zitomersky N.L."/>
            <person name="Coyne M.J."/>
            <person name="Comstock L.E."/>
            <person name="Young S.K."/>
            <person name="Zeng Q."/>
            <person name="Gargeya S."/>
            <person name="Fitzgerald M."/>
            <person name="Haas B."/>
            <person name="Abouelleil A."/>
            <person name="Alvarado L."/>
            <person name="Arachchi H.M."/>
            <person name="Berlin A."/>
            <person name="Chapman S.B."/>
            <person name="Gearin G."/>
            <person name="Goldberg J."/>
            <person name="Griggs A."/>
            <person name="Gujja S."/>
            <person name="Hansen M."/>
            <person name="Heiman D."/>
            <person name="Howarth C."/>
            <person name="Larimer J."/>
            <person name="Lui A."/>
            <person name="MacDonald P.J.P."/>
            <person name="McCowen C."/>
            <person name="Montmayeur A."/>
            <person name="Murphy C."/>
            <person name="Neiman D."/>
            <person name="Pearson M."/>
            <person name="Priest M."/>
            <person name="Roberts A."/>
            <person name="Saif S."/>
            <person name="Shea T."/>
            <person name="Sisk P."/>
            <person name="Stolte C."/>
            <person name="Sykes S."/>
            <person name="Wortman J."/>
            <person name="Nusbaum C."/>
            <person name="Birren B."/>
        </authorList>
    </citation>
    <scope>NUCLEOTIDE SEQUENCE [LARGE SCALE GENOMIC DNA]</scope>
    <source>
        <strain evidence="3 4">CL03T12C61</strain>
    </source>
</reference>
<comment type="caution">
    <text evidence="3">The sequence shown here is derived from an EMBL/GenBank/DDBJ whole genome shotgun (WGS) entry which is preliminary data.</text>
</comment>
<proteinExistence type="predicted"/>
<evidence type="ECO:0000313" key="4">
    <source>
        <dbReference type="Proteomes" id="UP000002965"/>
    </source>
</evidence>
<feature type="domain" description="Glycosyl transferase family 1" evidence="2">
    <location>
        <begin position="190"/>
        <end position="352"/>
    </location>
</feature>
<evidence type="ECO:0000313" key="3">
    <source>
        <dbReference type="EMBL" id="EIY21770.1"/>
    </source>
</evidence>
<sequence>MRINYVIGLITDNYPVNYSANNSKFSLLARALRNTGHKVSIINTPWCKSNKKQDQICYDNDIPVVTWESTSDAIVFSKLSDFLSANYEENNKNIFITSYLNFIRLQKLISICHKNKYKIGFVYQEWHKDLELSIKGKVNAFILDNYLLKRFDFILPISEFLLKLSVAKNPFVFKLPIIYDYSAIGTVVPNSKPLYFAYCASIAYWQVIKFVIRAFCLMRNQESNLKLIINGSDKDRQLVYQYALSQGGNDRIQIMHSLTTEQLNHIFCNSSALLIPLQSNYKPDVARFSQKIAEYLASGKPIVTTNVGEIPIYFEDRKNAYITTFDELQFSNILDEILSNTDCANTIGIAGRELGIKEFDSKKIATNLSLFISGLG</sequence>
<keyword evidence="4" id="KW-1185">Reference proteome</keyword>
<dbReference type="GO" id="GO:0009103">
    <property type="term" value="P:lipopolysaccharide biosynthetic process"/>
    <property type="evidence" value="ECO:0007669"/>
    <property type="project" value="TreeGrafter"/>
</dbReference>
<evidence type="ECO:0000256" key="1">
    <source>
        <dbReference type="ARBA" id="ARBA00022679"/>
    </source>
</evidence>
<dbReference type="RefSeq" id="WP_005680783.1">
    <property type="nucleotide sequence ID" value="NZ_CAXUCB010000007.1"/>
</dbReference>
<dbReference type="SUPFAM" id="SSF53756">
    <property type="entry name" value="UDP-Glycosyltransferase/glycogen phosphorylase"/>
    <property type="match status" value="1"/>
</dbReference>
<evidence type="ECO:0000259" key="2">
    <source>
        <dbReference type="Pfam" id="PF00534"/>
    </source>
</evidence>
<name>I8V5R3_9BACE</name>
<dbReference type="InterPro" id="IPR001296">
    <property type="entry name" value="Glyco_trans_1"/>
</dbReference>
<dbReference type="GO" id="GO:0016757">
    <property type="term" value="F:glycosyltransferase activity"/>
    <property type="evidence" value="ECO:0007669"/>
    <property type="project" value="InterPro"/>
</dbReference>
<dbReference type="GeneID" id="75114173"/>